<accession>A0A0Q4BBC2</accession>
<protein>
    <recommendedName>
        <fullName evidence="2">Uncharacterized protein TP-0789 domain-containing protein</fullName>
    </recommendedName>
</protein>
<dbReference type="Gene3D" id="2.50.20.10">
    <property type="entry name" value="Lipoprotein localisation LolA/LolB/LppX"/>
    <property type="match status" value="1"/>
</dbReference>
<keyword evidence="1" id="KW-0732">Signal</keyword>
<dbReference type="InterPro" id="IPR033399">
    <property type="entry name" value="TP_0789-like"/>
</dbReference>
<name>A0A0Q4BBC2_9BACT</name>
<dbReference type="Proteomes" id="UP000054172">
    <property type="component" value="Unassembled WGS sequence"/>
</dbReference>
<keyword evidence="4" id="KW-1185">Reference proteome</keyword>
<evidence type="ECO:0000313" key="3">
    <source>
        <dbReference type="EMBL" id="KQM09601.1"/>
    </source>
</evidence>
<dbReference type="EMBL" id="LIIK01000002">
    <property type="protein sequence ID" value="KQM09601.1"/>
    <property type="molecule type" value="Genomic_DNA"/>
</dbReference>
<dbReference type="Pfam" id="PF17131">
    <property type="entry name" value="LolA_like"/>
    <property type="match status" value="1"/>
</dbReference>
<comment type="caution">
    <text evidence="3">The sequence shown here is derived from an EMBL/GenBank/DDBJ whole genome shotgun (WGS) entry which is preliminary data.</text>
</comment>
<feature type="signal peptide" evidence="1">
    <location>
        <begin position="1"/>
        <end position="22"/>
    </location>
</feature>
<evidence type="ECO:0000259" key="2">
    <source>
        <dbReference type="Pfam" id="PF17131"/>
    </source>
</evidence>
<dbReference type="CDD" id="cd16329">
    <property type="entry name" value="LolA_like"/>
    <property type="match status" value="1"/>
</dbReference>
<organism evidence="3 4">
    <name type="scientific">Candidatus [Bacteroides] periocalifornicus</name>
    <dbReference type="NCBI Taxonomy" id="1702214"/>
    <lineage>
        <taxon>Bacteria</taxon>
        <taxon>Pseudomonadati</taxon>
        <taxon>Bacteroidota</taxon>
    </lineage>
</organism>
<feature type="chain" id="PRO_5006212575" description="Uncharacterized protein TP-0789 domain-containing protein" evidence="1">
    <location>
        <begin position="23"/>
        <end position="245"/>
    </location>
</feature>
<proteinExistence type="predicted"/>
<evidence type="ECO:0000256" key="1">
    <source>
        <dbReference type="SAM" id="SignalP"/>
    </source>
</evidence>
<dbReference type="PATRIC" id="fig|1702214.3.peg.786"/>
<reference evidence="3" key="1">
    <citation type="submission" date="2015-08" db="EMBL/GenBank/DDBJ databases">
        <title>Candidatus Bacteriodes Periocalifornicus.</title>
        <authorList>
            <person name="McLean J.S."/>
            <person name="Kelley S."/>
        </authorList>
    </citation>
    <scope>NUCLEOTIDE SEQUENCE [LARGE SCALE GENOMIC DNA]</scope>
    <source>
        <strain evidence="3">12B</strain>
    </source>
</reference>
<dbReference type="AlphaFoldDB" id="A0A0Q4BBC2"/>
<gene>
    <name evidence="3" type="ORF">AL399_00710</name>
</gene>
<feature type="domain" description="Uncharacterized protein TP-0789" evidence="2">
    <location>
        <begin position="68"/>
        <end position="245"/>
    </location>
</feature>
<dbReference type="STRING" id="1702214.AL399_00710"/>
<evidence type="ECO:0000313" key="4">
    <source>
        <dbReference type="Proteomes" id="UP000054172"/>
    </source>
</evidence>
<sequence length="245" mass="27159">MNRIISVLAVFGVTVLSLNVNAQSADQILGKADSVLNAANDAKVTSTMTITDKGGAKRERTLELYQKGNDKRLVRFLTPADQKGIAFLSLPGDNQFLYLPAFGKVRRIASHVKNTKFAGTDYSYEDLEAKRYTAQWDATLKSKNASEYVLTLKPKKGTKSDYGQLEITIKADSYYPVRVEFFNKKGVAVKRLTVKEIGKYSGVLMPKDSEMADLQSGSTTRTVLQGVEVNKGLKDEVFTERNLAR</sequence>